<name>A0A915PM07_9BILA</name>
<organism evidence="1 2">
    <name type="scientific">Setaria digitata</name>
    <dbReference type="NCBI Taxonomy" id="48799"/>
    <lineage>
        <taxon>Eukaryota</taxon>
        <taxon>Metazoa</taxon>
        <taxon>Ecdysozoa</taxon>
        <taxon>Nematoda</taxon>
        <taxon>Chromadorea</taxon>
        <taxon>Rhabditida</taxon>
        <taxon>Spirurina</taxon>
        <taxon>Spiruromorpha</taxon>
        <taxon>Filarioidea</taxon>
        <taxon>Setariidae</taxon>
        <taxon>Setaria</taxon>
    </lineage>
</organism>
<accession>A0A915PM07</accession>
<keyword evidence="1" id="KW-1185">Reference proteome</keyword>
<reference evidence="2" key="1">
    <citation type="submission" date="2022-11" db="UniProtKB">
        <authorList>
            <consortium name="WormBaseParasite"/>
        </authorList>
    </citation>
    <scope>IDENTIFICATION</scope>
</reference>
<proteinExistence type="predicted"/>
<dbReference type="Proteomes" id="UP000887581">
    <property type="component" value="Unplaced"/>
</dbReference>
<evidence type="ECO:0000313" key="2">
    <source>
        <dbReference type="WBParaSite" id="sdigi.contig1347.g10336.t1"/>
    </source>
</evidence>
<dbReference type="WBParaSite" id="sdigi.contig1347.g10336.t1">
    <property type="protein sequence ID" value="sdigi.contig1347.g10336.t1"/>
    <property type="gene ID" value="sdigi.contig1347.g10336"/>
</dbReference>
<protein>
    <submittedName>
        <fullName evidence="2">Uncharacterized protein</fullName>
    </submittedName>
</protein>
<sequence>MPVTRKSPRMSSHYGGQPELRRADWERRFRLVCVECPGRPRHRGRAESKTRERWHPLRTRELYLCFTA</sequence>
<evidence type="ECO:0000313" key="1">
    <source>
        <dbReference type="Proteomes" id="UP000887581"/>
    </source>
</evidence>
<dbReference type="AlphaFoldDB" id="A0A915PM07"/>